<protein>
    <submittedName>
        <fullName evidence="1">Uncharacterized protein</fullName>
    </submittedName>
</protein>
<accession>A0AAW2TK76</accession>
<comment type="caution">
    <text evidence="1">The sequence shown here is derived from an EMBL/GenBank/DDBJ whole genome shotgun (WGS) entry which is preliminary data.</text>
</comment>
<reference evidence="1" key="1">
    <citation type="submission" date="2020-06" db="EMBL/GenBank/DDBJ databases">
        <authorList>
            <person name="Li T."/>
            <person name="Hu X."/>
            <person name="Zhang T."/>
            <person name="Song X."/>
            <person name="Zhang H."/>
            <person name="Dai N."/>
            <person name="Sheng W."/>
            <person name="Hou X."/>
            <person name="Wei L."/>
        </authorList>
    </citation>
    <scope>NUCLEOTIDE SEQUENCE</scope>
    <source>
        <strain evidence="1">KEN1</strain>
        <tissue evidence="1">Leaf</tissue>
    </source>
</reference>
<dbReference type="AlphaFoldDB" id="A0AAW2TK76"/>
<dbReference type="EMBL" id="JACGWN010000014">
    <property type="protein sequence ID" value="KAL0405343.1"/>
    <property type="molecule type" value="Genomic_DNA"/>
</dbReference>
<proteinExistence type="predicted"/>
<name>A0AAW2TK76_9LAMI</name>
<evidence type="ECO:0000313" key="1">
    <source>
        <dbReference type="EMBL" id="KAL0405343.1"/>
    </source>
</evidence>
<sequence>MELLVEKRVQNNRFNYLVENWSWSGTLTFGAGSGPGMLTSPIMGSASKIARPDAARREEFPSHDPWPPSLLGFTISHVKAQVFPQTTLIMHTKNLATPQGSQDLSKNFKISED</sequence>
<gene>
    <name evidence="1" type="ORF">Slati_3848200</name>
</gene>
<reference evidence="1" key="2">
    <citation type="journal article" date="2024" name="Plant">
        <title>Genomic evolution and insights into agronomic trait innovations of Sesamum species.</title>
        <authorList>
            <person name="Miao H."/>
            <person name="Wang L."/>
            <person name="Qu L."/>
            <person name="Liu H."/>
            <person name="Sun Y."/>
            <person name="Le M."/>
            <person name="Wang Q."/>
            <person name="Wei S."/>
            <person name="Zheng Y."/>
            <person name="Lin W."/>
            <person name="Duan Y."/>
            <person name="Cao H."/>
            <person name="Xiong S."/>
            <person name="Wang X."/>
            <person name="Wei L."/>
            <person name="Li C."/>
            <person name="Ma Q."/>
            <person name="Ju M."/>
            <person name="Zhao R."/>
            <person name="Li G."/>
            <person name="Mu C."/>
            <person name="Tian Q."/>
            <person name="Mei H."/>
            <person name="Zhang T."/>
            <person name="Gao T."/>
            <person name="Zhang H."/>
        </authorList>
    </citation>
    <scope>NUCLEOTIDE SEQUENCE</scope>
    <source>
        <strain evidence="1">KEN1</strain>
    </source>
</reference>
<organism evidence="1">
    <name type="scientific">Sesamum latifolium</name>
    <dbReference type="NCBI Taxonomy" id="2727402"/>
    <lineage>
        <taxon>Eukaryota</taxon>
        <taxon>Viridiplantae</taxon>
        <taxon>Streptophyta</taxon>
        <taxon>Embryophyta</taxon>
        <taxon>Tracheophyta</taxon>
        <taxon>Spermatophyta</taxon>
        <taxon>Magnoliopsida</taxon>
        <taxon>eudicotyledons</taxon>
        <taxon>Gunneridae</taxon>
        <taxon>Pentapetalae</taxon>
        <taxon>asterids</taxon>
        <taxon>lamiids</taxon>
        <taxon>Lamiales</taxon>
        <taxon>Pedaliaceae</taxon>
        <taxon>Sesamum</taxon>
    </lineage>
</organism>